<dbReference type="AlphaFoldDB" id="A0A8T2S116"/>
<feature type="domain" description="Solute-binding protein family 3/N-terminal" evidence="4">
    <location>
        <begin position="71"/>
        <end position="122"/>
    </location>
</feature>
<dbReference type="Gene3D" id="1.10.287.70">
    <property type="match status" value="1"/>
</dbReference>
<evidence type="ECO:0000256" key="3">
    <source>
        <dbReference type="SAM" id="SignalP"/>
    </source>
</evidence>
<dbReference type="Proteomes" id="UP000825935">
    <property type="component" value="Chromosome 23"/>
</dbReference>
<organism evidence="5 6">
    <name type="scientific">Ceratopteris richardii</name>
    <name type="common">Triangle waterfern</name>
    <dbReference type="NCBI Taxonomy" id="49495"/>
    <lineage>
        <taxon>Eukaryota</taxon>
        <taxon>Viridiplantae</taxon>
        <taxon>Streptophyta</taxon>
        <taxon>Embryophyta</taxon>
        <taxon>Tracheophyta</taxon>
        <taxon>Polypodiopsida</taxon>
        <taxon>Polypodiidae</taxon>
        <taxon>Polypodiales</taxon>
        <taxon>Pteridineae</taxon>
        <taxon>Pteridaceae</taxon>
        <taxon>Parkerioideae</taxon>
        <taxon>Ceratopteris</taxon>
    </lineage>
</organism>
<keyword evidence="2" id="KW-0472">Membrane</keyword>
<protein>
    <recommendedName>
        <fullName evidence="4">Solute-binding protein family 3/N-terminal domain-containing protein</fullName>
    </recommendedName>
</protein>
<dbReference type="Pfam" id="PF00497">
    <property type="entry name" value="SBP_bac_3"/>
    <property type="match status" value="1"/>
</dbReference>
<name>A0A8T2S116_CERRI</name>
<evidence type="ECO:0000256" key="1">
    <source>
        <dbReference type="SAM" id="MobiDB-lite"/>
    </source>
</evidence>
<feature type="transmembrane region" description="Helical" evidence="2">
    <location>
        <begin position="139"/>
        <end position="157"/>
    </location>
</feature>
<keyword evidence="2" id="KW-0812">Transmembrane</keyword>
<evidence type="ECO:0000256" key="2">
    <source>
        <dbReference type="SAM" id="Phobius"/>
    </source>
</evidence>
<evidence type="ECO:0000313" key="5">
    <source>
        <dbReference type="EMBL" id="KAH7301418.1"/>
    </source>
</evidence>
<feature type="signal peptide" evidence="3">
    <location>
        <begin position="1"/>
        <end position="17"/>
    </location>
</feature>
<comment type="caution">
    <text evidence="5">The sequence shown here is derived from an EMBL/GenBank/DDBJ whole genome shotgun (WGS) entry which is preliminary data.</text>
</comment>
<keyword evidence="2" id="KW-1133">Transmembrane helix</keyword>
<evidence type="ECO:0000313" key="6">
    <source>
        <dbReference type="Proteomes" id="UP000825935"/>
    </source>
</evidence>
<sequence length="341" mass="37903">MLVASTCLSSLCTLLLGNVCIQVHIFSAVVWSRIGSNRHSFPVFLQAVRRMEQSSTPLRYQFVVHGTGNVTLPYNQMLDMLKNKSVDMVVADLTITAERMETVSFTVPYMPSSLAMVTPYSYGSAGAVLDFSKPFSRNLWIALSISFVVTGFVFYFLEDKNHDFSTTSKLHSGGKIRAYLTERLASGQLSSPQDGDEHQNTIPSGSLHDAPTGNPPPPGSSFEIHQDKPLLSRSPSHGTHIPSSFNTVHSVANENASAISPRRANFEVEKAHATKDNHIRSNDTQFQQQPVGVPIYDEASRFRRFTNAFWYVLISMLKEAFHEVSQTEVLETFKPAKCSYS</sequence>
<dbReference type="InterPro" id="IPR015683">
    <property type="entry name" value="Ionotropic_Glu_rcpt"/>
</dbReference>
<proteinExistence type="predicted"/>
<dbReference type="Gene3D" id="3.40.190.10">
    <property type="entry name" value="Periplasmic binding protein-like II"/>
    <property type="match status" value="1"/>
</dbReference>
<dbReference type="EMBL" id="CM035428">
    <property type="protein sequence ID" value="KAH7301418.1"/>
    <property type="molecule type" value="Genomic_DNA"/>
</dbReference>
<dbReference type="InterPro" id="IPR001638">
    <property type="entry name" value="Solute-binding_3/MltF_N"/>
</dbReference>
<keyword evidence="3" id="KW-0732">Signal</keyword>
<dbReference type="OrthoDB" id="5984008at2759"/>
<keyword evidence="6" id="KW-1185">Reference proteome</keyword>
<reference evidence="5 6" key="1">
    <citation type="submission" date="2021-08" db="EMBL/GenBank/DDBJ databases">
        <title>WGS assembly of Ceratopteris richardii.</title>
        <authorList>
            <person name="Marchant D.B."/>
            <person name="Chen G."/>
            <person name="Jenkins J."/>
            <person name="Shu S."/>
            <person name="Leebens-Mack J."/>
            <person name="Grimwood J."/>
            <person name="Schmutz J."/>
            <person name="Soltis P."/>
            <person name="Soltis D."/>
            <person name="Chen Z.-H."/>
        </authorList>
    </citation>
    <scope>NUCLEOTIDE SEQUENCE [LARGE SCALE GENOMIC DNA]</scope>
    <source>
        <strain evidence="5">Whitten #5841</strain>
        <tissue evidence="5">Leaf</tissue>
    </source>
</reference>
<dbReference type="PANTHER" id="PTHR18966">
    <property type="entry name" value="IONOTROPIC GLUTAMATE RECEPTOR"/>
    <property type="match status" value="1"/>
</dbReference>
<accession>A0A8T2S116</accession>
<feature type="region of interest" description="Disordered" evidence="1">
    <location>
        <begin position="187"/>
        <end position="245"/>
    </location>
</feature>
<feature type="chain" id="PRO_5035817627" description="Solute-binding protein family 3/N-terminal domain-containing protein" evidence="3">
    <location>
        <begin position="18"/>
        <end position="341"/>
    </location>
</feature>
<dbReference type="SUPFAM" id="SSF53850">
    <property type="entry name" value="Periplasmic binding protein-like II"/>
    <property type="match status" value="1"/>
</dbReference>
<gene>
    <name evidence="5" type="ORF">KP509_23G025500</name>
</gene>
<feature type="compositionally biased region" description="Polar residues" evidence="1">
    <location>
        <begin position="233"/>
        <end position="245"/>
    </location>
</feature>
<evidence type="ECO:0000259" key="4">
    <source>
        <dbReference type="Pfam" id="PF00497"/>
    </source>
</evidence>